<dbReference type="PROSITE" id="PS50235">
    <property type="entry name" value="USP_3"/>
    <property type="match status" value="1"/>
</dbReference>
<dbReference type="GO" id="GO:0008270">
    <property type="term" value="F:zinc ion binding"/>
    <property type="evidence" value="ECO:0007669"/>
    <property type="project" value="UniProtKB-KW"/>
</dbReference>
<evidence type="ECO:0000256" key="1">
    <source>
        <dbReference type="ARBA" id="ARBA00022723"/>
    </source>
</evidence>
<evidence type="ECO:0000256" key="2">
    <source>
        <dbReference type="ARBA" id="ARBA00022771"/>
    </source>
</evidence>
<evidence type="ECO:0000256" key="3">
    <source>
        <dbReference type="ARBA" id="ARBA00022833"/>
    </source>
</evidence>
<protein>
    <submittedName>
        <fullName evidence="8">Ubiquitin carboxyl-terminal hydrolase 21</fullName>
    </submittedName>
</protein>
<feature type="domain" description="UBP-type" evidence="7">
    <location>
        <begin position="4"/>
        <end position="114"/>
    </location>
</feature>
<evidence type="ECO:0000256" key="4">
    <source>
        <dbReference type="PROSITE-ProRule" id="PRU00502"/>
    </source>
</evidence>
<dbReference type="InterPro" id="IPR013083">
    <property type="entry name" value="Znf_RING/FYVE/PHD"/>
</dbReference>
<feature type="compositionally biased region" description="Low complexity" evidence="5">
    <location>
        <begin position="509"/>
        <end position="521"/>
    </location>
</feature>
<gene>
    <name evidence="8" type="primary">USP21_1</name>
    <name evidence="8" type="ORF">HK099_003916</name>
</gene>
<keyword evidence="9" id="KW-1185">Reference proteome</keyword>
<evidence type="ECO:0000313" key="8">
    <source>
        <dbReference type="EMBL" id="KAJ3220909.1"/>
    </source>
</evidence>
<evidence type="ECO:0000313" key="9">
    <source>
        <dbReference type="Proteomes" id="UP001211065"/>
    </source>
</evidence>
<sequence>MKSASCHHKPASWATINATNPVRITLNQSILSRACSTCSKGEQDSWFCLHCNSILCGQLTDNHVKVHSKGNSLHALFYSIEKKFIWCQLCEMVISTSKTKEFTQMKSTINKLFNEKSLKKHIDSLTSNKSSPRSNLKEKSASSWAKEITELKTGQRNAYHKNSNRKTTRKKFKHITGISNMSNTCYMNSILQTFCHSKVIKEKYYRYDTANHVRTFDETTMELELKLLLNEMWNTSSSLVYPAAFHEAFLKRSQKFGGYDQQDSQEFIAILLELLNTEALEHLKQQQSSSVIHTSYIPTLGDTGKAVTHEISGLFTGELMDTICCLNCKHTTTRGQLFKNLSLSIPKFGSSVSIEDCLHSFVQDEILAEKICDNCKYAGCSKKLTIKEFPEILCLHIQRADSNVNTRHSSKNDTKIKFSLSGLDLSPFVYYNKTSTRNTLHPIYDLYSCIVHDGDGAGGHFKNYSWCEEEGDWFLLNDNAPSVLNEEKLLHQNPYLLFYSLRKNSATPNISDINSSNTNSNYVDGRDSSPTPSLSSSSPPSTITCFDDGASDDEKLLQQSPKKKTFFSSVSAVTEKRKVNYNETEETKPKRIKVSTFALEKSLNKSNMITRRSCRTL</sequence>
<feature type="domain" description="USP" evidence="6">
    <location>
        <begin position="176"/>
        <end position="502"/>
    </location>
</feature>
<keyword evidence="8" id="KW-0378">Hydrolase</keyword>
<accession>A0AAD5U5M9</accession>
<dbReference type="Gene3D" id="3.90.70.10">
    <property type="entry name" value="Cysteine proteinases"/>
    <property type="match status" value="1"/>
</dbReference>
<dbReference type="EMBL" id="JADGJW010000264">
    <property type="protein sequence ID" value="KAJ3220909.1"/>
    <property type="molecule type" value="Genomic_DNA"/>
</dbReference>
<dbReference type="PANTHER" id="PTHR21646:SF86">
    <property type="entry name" value="UBIQUITIN CARBOXYL-TERMINAL HYDROLASE"/>
    <property type="match status" value="1"/>
</dbReference>
<dbReference type="GO" id="GO:0016579">
    <property type="term" value="P:protein deubiquitination"/>
    <property type="evidence" value="ECO:0007669"/>
    <property type="project" value="InterPro"/>
</dbReference>
<dbReference type="InterPro" id="IPR028889">
    <property type="entry name" value="USP"/>
</dbReference>
<dbReference type="InterPro" id="IPR050185">
    <property type="entry name" value="Ub_carboxyl-term_hydrolase"/>
</dbReference>
<feature type="compositionally biased region" description="Low complexity" evidence="5">
    <location>
        <begin position="528"/>
        <end position="542"/>
    </location>
</feature>
<keyword evidence="2 4" id="KW-0863">Zinc-finger</keyword>
<dbReference type="PANTHER" id="PTHR21646">
    <property type="entry name" value="UBIQUITIN CARBOXYL-TERMINAL HYDROLASE"/>
    <property type="match status" value="1"/>
</dbReference>
<dbReference type="SUPFAM" id="SSF54001">
    <property type="entry name" value="Cysteine proteinases"/>
    <property type="match status" value="1"/>
</dbReference>
<dbReference type="Pfam" id="PF00443">
    <property type="entry name" value="UCH"/>
    <property type="match status" value="1"/>
</dbReference>
<proteinExistence type="predicted"/>
<dbReference type="SUPFAM" id="SSF57850">
    <property type="entry name" value="RING/U-box"/>
    <property type="match status" value="1"/>
</dbReference>
<reference evidence="8" key="1">
    <citation type="submission" date="2020-05" db="EMBL/GenBank/DDBJ databases">
        <title>Phylogenomic resolution of chytrid fungi.</title>
        <authorList>
            <person name="Stajich J.E."/>
            <person name="Amses K."/>
            <person name="Simmons R."/>
            <person name="Seto K."/>
            <person name="Myers J."/>
            <person name="Bonds A."/>
            <person name="Quandt C.A."/>
            <person name="Barry K."/>
            <person name="Liu P."/>
            <person name="Grigoriev I."/>
            <person name="Longcore J.E."/>
            <person name="James T.Y."/>
        </authorList>
    </citation>
    <scope>NUCLEOTIDE SEQUENCE</scope>
    <source>
        <strain evidence="8">JEL0476</strain>
    </source>
</reference>
<keyword evidence="3" id="KW-0862">Zinc</keyword>
<comment type="caution">
    <text evidence="8">The sequence shown here is derived from an EMBL/GenBank/DDBJ whole genome shotgun (WGS) entry which is preliminary data.</text>
</comment>
<dbReference type="Proteomes" id="UP001211065">
    <property type="component" value="Unassembled WGS sequence"/>
</dbReference>
<organism evidence="8 9">
    <name type="scientific">Clydaea vesicula</name>
    <dbReference type="NCBI Taxonomy" id="447962"/>
    <lineage>
        <taxon>Eukaryota</taxon>
        <taxon>Fungi</taxon>
        <taxon>Fungi incertae sedis</taxon>
        <taxon>Chytridiomycota</taxon>
        <taxon>Chytridiomycota incertae sedis</taxon>
        <taxon>Chytridiomycetes</taxon>
        <taxon>Lobulomycetales</taxon>
        <taxon>Lobulomycetaceae</taxon>
        <taxon>Clydaea</taxon>
    </lineage>
</organism>
<dbReference type="Gene3D" id="3.30.40.10">
    <property type="entry name" value="Zinc/RING finger domain, C3HC4 (zinc finger)"/>
    <property type="match status" value="1"/>
</dbReference>
<dbReference type="PROSITE" id="PS50271">
    <property type="entry name" value="ZF_UBP"/>
    <property type="match status" value="1"/>
</dbReference>
<evidence type="ECO:0000256" key="5">
    <source>
        <dbReference type="SAM" id="MobiDB-lite"/>
    </source>
</evidence>
<feature type="region of interest" description="Disordered" evidence="5">
    <location>
        <begin position="509"/>
        <end position="542"/>
    </location>
</feature>
<keyword evidence="1" id="KW-0479">Metal-binding</keyword>
<dbReference type="InterPro" id="IPR038765">
    <property type="entry name" value="Papain-like_cys_pep_sf"/>
</dbReference>
<dbReference type="GO" id="GO:0004843">
    <property type="term" value="F:cysteine-type deubiquitinase activity"/>
    <property type="evidence" value="ECO:0007669"/>
    <property type="project" value="InterPro"/>
</dbReference>
<evidence type="ECO:0000259" key="7">
    <source>
        <dbReference type="PROSITE" id="PS50271"/>
    </source>
</evidence>
<name>A0AAD5U5M9_9FUNG</name>
<dbReference type="InterPro" id="IPR001394">
    <property type="entry name" value="Peptidase_C19_UCH"/>
</dbReference>
<dbReference type="Pfam" id="PF02148">
    <property type="entry name" value="zf-UBP"/>
    <property type="match status" value="1"/>
</dbReference>
<evidence type="ECO:0000259" key="6">
    <source>
        <dbReference type="PROSITE" id="PS50235"/>
    </source>
</evidence>
<dbReference type="AlphaFoldDB" id="A0AAD5U5M9"/>
<dbReference type="InterPro" id="IPR001607">
    <property type="entry name" value="Znf_UBP"/>
</dbReference>